<name>A0A6J1QB83_9HYME</name>
<protein>
    <submittedName>
        <fullName evidence="3">Uncharacterized protein LOC112459580</fullName>
    </submittedName>
</protein>
<evidence type="ECO:0000313" key="2">
    <source>
        <dbReference type="Proteomes" id="UP000504618"/>
    </source>
</evidence>
<feature type="compositionally biased region" description="Polar residues" evidence="1">
    <location>
        <begin position="87"/>
        <end position="104"/>
    </location>
</feature>
<gene>
    <name evidence="3" type="primary">LOC112459580</name>
</gene>
<accession>A0A6J1QB83</accession>
<reference evidence="3" key="1">
    <citation type="submission" date="2025-08" db="UniProtKB">
        <authorList>
            <consortium name="RefSeq"/>
        </authorList>
    </citation>
    <scope>IDENTIFICATION</scope>
    <source>
        <tissue evidence="3">Whole body</tissue>
    </source>
</reference>
<evidence type="ECO:0000313" key="3">
    <source>
        <dbReference type="RefSeq" id="XP_024879529.1"/>
    </source>
</evidence>
<feature type="compositionally biased region" description="Basic and acidic residues" evidence="1">
    <location>
        <begin position="26"/>
        <end position="47"/>
    </location>
</feature>
<dbReference type="GeneID" id="112459580"/>
<feature type="region of interest" description="Disordered" evidence="1">
    <location>
        <begin position="26"/>
        <end position="104"/>
    </location>
</feature>
<organism evidence="2 3">
    <name type="scientific">Temnothorax curvispinosus</name>
    <dbReference type="NCBI Taxonomy" id="300111"/>
    <lineage>
        <taxon>Eukaryota</taxon>
        <taxon>Metazoa</taxon>
        <taxon>Ecdysozoa</taxon>
        <taxon>Arthropoda</taxon>
        <taxon>Hexapoda</taxon>
        <taxon>Insecta</taxon>
        <taxon>Pterygota</taxon>
        <taxon>Neoptera</taxon>
        <taxon>Endopterygota</taxon>
        <taxon>Hymenoptera</taxon>
        <taxon>Apocrita</taxon>
        <taxon>Aculeata</taxon>
        <taxon>Formicoidea</taxon>
        <taxon>Formicidae</taxon>
        <taxon>Myrmicinae</taxon>
        <taxon>Temnothorax</taxon>
    </lineage>
</organism>
<proteinExistence type="predicted"/>
<dbReference type="AlphaFoldDB" id="A0A6J1QB83"/>
<dbReference type="RefSeq" id="XP_024879529.1">
    <property type="nucleotide sequence ID" value="XM_025023761.1"/>
</dbReference>
<evidence type="ECO:0000256" key="1">
    <source>
        <dbReference type="SAM" id="MobiDB-lite"/>
    </source>
</evidence>
<sequence length="104" mass="11497">MSERNHIISNLCLTLCRQWSYPGLTRKDNLRRGRAESAEEGTVRDGDPSAVPETKNEGAESLRSGAPCQRSINRRSQKQRGGDGLSAMNSENIYGAVNRQSSME</sequence>
<dbReference type="Proteomes" id="UP000504618">
    <property type="component" value="Unplaced"/>
</dbReference>
<keyword evidence="2" id="KW-1185">Reference proteome</keyword>